<dbReference type="eggNOG" id="COG1396">
    <property type="taxonomic scope" value="Bacteria"/>
</dbReference>
<dbReference type="HOGENOM" id="CLU_055817_1_0_11"/>
<evidence type="ECO:0000313" key="3">
    <source>
        <dbReference type="Proteomes" id="UP000006281"/>
    </source>
</evidence>
<evidence type="ECO:0000259" key="1">
    <source>
        <dbReference type="PROSITE" id="PS50943"/>
    </source>
</evidence>
<dbReference type="InterPro" id="IPR043917">
    <property type="entry name" value="DUF5753"/>
</dbReference>
<name>K0JTB2_SACES</name>
<dbReference type="RefSeq" id="WP_015098168.1">
    <property type="nucleotide sequence ID" value="NC_019673.1"/>
</dbReference>
<dbReference type="Pfam" id="PF13560">
    <property type="entry name" value="HTH_31"/>
    <property type="match status" value="1"/>
</dbReference>
<dbReference type="KEGG" id="sesp:BN6_07260"/>
<dbReference type="STRING" id="1179773.BN6_07260"/>
<dbReference type="InterPro" id="IPR001387">
    <property type="entry name" value="Cro/C1-type_HTH"/>
</dbReference>
<dbReference type="Proteomes" id="UP000006281">
    <property type="component" value="Chromosome"/>
</dbReference>
<dbReference type="SMART" id="SM00530">
    <property type="entry name" value="HTH_XRE"/>
    <property type="match status" value="1"/>
</dbReference>
<keyword evidence="3" id="KW-1185">Reference proteome</keyword>
<gene>
    <name evidence="2" type="ordered locus">BN6_07260</name>
</gene>
<dbReference type="SUPFAM" id="SSF47413">
    <property type="entry name" value="lambda repressor-like DNA-binding domains"/>
    <property type="match status" value="1"/>
</dbReference>
<organism evidence="2 3">
    <name type="scientific">Saccharothrix espanaensis (strain ATCC 51144 / DSM 44229 / JCM 9112 / NBRC 15066 / NRRL 15764)</name>
    <dbReference type="NCBI Taxonomy" id="1179773"/>
    <lineage>
        <taxon>Bacteria</taxon>
        <taxon>Bacillati</taxon>
        <taxon>Actinomycetota</taxon>
        <taxon>Actinomycetes</taxon>
        <taxon>Pseudonocardiales</taxon>
        <taxon>Pseudonocardiaceae</taxon>
        <taxon>Saccharothrix</taxon>
    </lineage>
</organism>
<dbReference type="Pfam" id="PF19054">
    <property type="entry name" value="DUF5753"/>
    <property type="match status" value="1"/>
</dbReference>
<protein>
    <submittedName>
        <fullName evidence="2">Transcriptional regulator, XRE family</fullName>
    </submittedName>
</protein>
<sequence length="290" mass="32132">MESNARARTLGAELRDLRKAKRLSMVRLGDQVGIDKSTLSRVERGERPATETETASILGALGVVGAKRRELLTLAREAAKSNWLATGPGVPPQQLKALMEYERVATFMMEVNPLLVPGLLQTPDYALTIMTEGGLSNAEAHERVGLRLDRQRVITRDADPVPYLSIMDEFVLRRPVGGRAVMAGQLRHLAAMARRDNVTVRVVPKERGYHPGLYGSFVLLESARTAPVVHLEHLRSNLFLYKWEDVRGYIDLKSTLLAATAGVEESMDLIEQCAEDMEGRRSGHLAEVEP</sequence>
<dbReference type="InterPro" id="IPR010982">
    <property type="entry name" value="Lambda_DNA-bd_dom_sf"/>
</dbReference>
<proteinExistence type="predicted"/>
<dbReference type="EMBL" id="HE804045">
    <property type="protein sequence ID" value="CCH28054.1"/>
    <property type="molecule type" value="Genomic_DNA"/>
</dbReference>
<dbReference type="Gene3D" id="1.10.260.40">
    <property type="entry name" value="lambda repressor-like DNA-binding domains"/>
    <property type="match status" value="1"/>
</dbReference>
<dbReference type="AlphaFoldDB" id="K0JTB2"/>
<dbReference type="BioCyc" id="SESP1179773:BN6_RS03590-MONOMER"/>
<dbReference type="PROSITE" id="PS50943">
    <property type="entry name" value="HTH_CROC1"/>
    <property type="match status" value="1"/>
</dbReference>
<dbReference type="CDD" id="cd00093">
    <property type="entry name" value="HTH_XRE"/>
    <property type="match status" value="1"/>
</dbReference>
<dbReference type="GO" id="GO:0003677">
    <property type="term" value="F:DNA binding"/>
    <property type="evidence" value="ECO:0007669"/>
    <property type="project" value="InterPro"/>
</dbReference>
<evidence type="ECO:0000313" key="2">
    <source>
        <dbReference type="EMBL" id="CCH28054.1"/>
    </source>
</evidence>
<accession>K0JTB2</accession>
<dbReference type="OrthoDB" id="2991476at2"/>
<reference evidence="2 3" key="1">
    <citation type="journal article" date="2012" name="BMC Genomics">
        <title>Complete genome sequence of Saccharothrix espanaensis DSM 44229T and comparison to the other completely sequenced Pseudonocardiaceae.</title>
        <authorList>
            <person name="Strobel T."/>
            <person name="Al-Dilaimi A."/>
            <person name="Blom J."/>
            <person name="Gessner A."/>
            <person name="Kalinowski J."/>
            <person name="Luzhetska M."/>
            <person name="Puhler A."/>
            <person name="Szczepanowski R."/>
            <person name="Bechthold A."/>
            <person name="Ruckert C."/>
        </authorList>
    </citation>
    <scope>NUCLEOTIDE SEQUENCE [LARGE SCALE GENOMIC DNA]</scope>
    <source>
        <strain evidence="3">ATCC 51144 / DSM 44229 / JCM 9112 / NBRC 15066 / NRRL 15764</strain>
    </source>
</reference>
<dbReference type="PATRIC" id="fig|1179773.3.peg.732"/>
<feature type="domain" description="HTH cro/C1-type" evidence="1">
    <location>
        <begin position="14"/>
        <end position="64"/>
    </location>
</feature>